<protein>
    <submittedName>
        <fullName evidence="1">Uncharacterized protein</fullName>
    </submittedName>
</protein>
<evidence type="ECO:0000313" key="1">
    <source>
        <dbReference type="EMBL" id="EEF63006.1"/>
    </source>
</evidence>
<dbReference type="AlphaFoldDB" id="B9XAH1"/>
<organism evidence="1 2">
    <name type="scientific">Pedosphaera parvula (strain Ellin514)</name>
    <dbReference type="NCBI Taxonomy" id="320771"/>
    <lineage>
        <taxon>Bacteria</taxon>
        <taxon>Pseudomonadati</taxon>
        <taxon>Verrucomicrobiota</taxon>
        <taxon>Pedosphaerae</taxon>
        <taxon>Pedosphaerales</taxon>
        <taxon>Pedosphaeraceae</taxon>
        <taxon>Pedosphaera</taxon>
    </lineage>
</organism>
<dbReference type="STRING" id="320771.Cflav_PD5641"/>
<gene>
    <name evidence="1" type="ORF">Cflav_PD5641</name>
</gene>
<dbReference type="EMBL" id="ABOX02000002">
    <property type="protein sequence ID" value="EEF63006.1"/>
    <property type="molecule type" value="Genomic_DNA"/>
</dbReference>
<evidence type="ECO:0000313" key="2">
    <source>
        <dbReference type="Proteomes" id="UP000003688"/>
    </source>
</evidence>
<comment type="caution">
    <text evidence="1">The sequence shown here is derived from an EMBL/GenBank/DDBJ whole genome shotgun (WGS) entry which is preliminary data.</text>
</comment>
<reference evidence="1 2" key="1">
    <citation type="journal article" date="2011" name="J. Bacteriol.">
        <title>Genome sequence of 'Pedosphaera parvula' Ellin514, an aerobic Verrucomicrobial isolate from pasture soil.</title>
        <authorList>
            <person name="Kant R."/>
            <person name="van Passel M.W."/>
            <person name="Sangwan P."/>
            <person name="Palva A."/>
            <person name="Lucas S."/>
            <person name="Copeland A."/>
            <person name="Lapidus A."/>
            <person name="Glavina Del Rio T."/>
            <person name="Dalin E."/>
            <person name="Tice H."/>
            <person name="Bruce D."/>
            <person name="Goodwin L."/>
            <person name="Pitluck S."/>
            <person name="Chertkov O."/>
            <person name="Larimer F.W."/>
            <person name="Land M.L."/>
            <person name="Hauser L."/>
            <person name="Brettin T.S."/>
            <person name="Detter J.C."/>
            <person name="Han S."/>
            <person name="de Vos W.M."/>
            <person name="Janssen P.H."/>
            <person name="Smidt H."/>
        </authorList>
    </citation>
    <scope>NUCLEOTIDE SEQUENCE [LARGE SCALE GENOMIC DNA]</scope>
    <source>
        <strain evidence="1 2">Ellin514</strain>
    </source>
</reference>
<keyword evidence="2" id="KW-1185">Reference proteome</keyword>
<sequence length="66" mass="7567">MSTIITKDGTHIYYKDWASEEPVVFSHGRPLSADAFEDQMFFLRPKAIASSLTTAMNRLSRISWRS</sequence>
<dbReference type="InterPro" id="IPR029058">
    <property type="entry name" value="AB_hydrolase_fold"/>
</dbReference>
<accession>B9XAH1</accession>
<dbReference type="SUPFAM" id="SSF53474">
    <property type="entry name" value="alpha/beta-Hydrolases"/>
    <property type="match status" value="1"/>
</dbReference>
<dbReference type="Gene3D" id="3.40.50.1820">
    <property type="entry name" value="alpha/beta hydrolase"/>
    <property type="match status" value="1"/>
</dbReference>
<name>B9XAH1_PEDPL</name>
<proteinExistence type="predicted"/>
<dbReference type="Proteomes" id="UP000003688">
    <property type="component" value="Unassembled WGS sequence"/>
</dbReference>